<dbReference type="SUPFAM" id="SSF101874">
    <property type="entry name" value="YceI-like"/>
    <property type="match status" value="1"/>
</dbReference>
<dbReference type="InterPro" id="IPR036761">
    <property type="entry name" value="TTHA0802/YceI-like_sf"/>
</dbReference>
<dbReference type="InterPro" id="IPR007372">
    <property type="entry name" value="Lipid/polyisoprenoid-bd_YceI"/>
</dbReference>
<evidence type="ECO:0000313" key="3">
    <source>
        <dbReference type="Proteomes" id="UP001500298"/>
    </source>
</evidence>
<dbReference type="PANTHER" id="PTHR34406">
    <property type="entry name" value="PROTEIN YCEI"/>
    <property type="match status" value="1"/>
</dbReference>
<evidence type="ECO:0000259" key="1">
    <source>
        <dbReference type="SMART" id="SM00867"/>
    </source>
</evidence>
<dbReference type="EMBL" id="BAABJX010000070">
    <property type="protein sequence ID" value="GAA4852109.1"/>
    <property type="molecule type" value="Genomic_DNA"/>
</dbReference>
<organism evidence="2 3">
    <name type="scientific">Algivirga pacifica</name>
    <dbReference type="NCBI Taxonomy" id="1162670"/>
    <lineage>
        <taxon>Bacteria</taxon>
        <taxon>Pseudomonadati</taxon>
        <taxon>Bacteroidota</taxon>
        <taxon>Cytophagia</taxon>
        <taxon>Cytophagales</taxon>
        <taxon>Flammeovirgaceae</taxon>
        <taxon>Algivirga</taxon>
    </lineage>
</organism>
<reference evidence="3" key="1">
    <citation type="journal article" date="2019" name="Int. J. Syst. Evol. Microbiol.">
        <title>The Global Catalogue of Microorganisms (GCM) 10K type strain sequencing project: providing services to taxonomists for standard genome sequencing and annotation.</title>
        <authorList>
            <consortium name="The Broad Institute Genomics Platform"/>
            <consortium name="The Broad Institute Genome Sequencing Center for Infectious Disease"/>
            <person name="Wu L."/>
            <person name="Ma J."/>
        </authorList>
    </citation>
    <scope>NUCLEOTIDE SEQUENCE [LARGE SCALE GENOMIC DNA]</scope>
    <source>
        <strain evidence="3">JCM 18326</strain>
    </source>
</reference>
<dbReference type="Pfam" id="PF04264">
    <property type="entry name" value="YceI"/>
    <property type="match status" value="1"/>
</dbReference>
<dbReference type="Gene3D" id="2.40.128.110">
    <property type="entry name" value="Lipid/polyisoprenoid-binding, YceI-like"/>
    <property type="match status" value="1"/>
</dbReference>
<dbReference type="SMART" id="SM00867">
    <property type="entry name" value="YceI"/>
    <property type="match status" value="1"/>
</dbReference>
<dbReference type="PANTHER" id="PTHR34406:SF1">
    <property type="entry name" value="PROTEIN YCEI"/>
    <property type="match status" value="1"/>
</dbReference>
<name>A0ABP9DSM0_9BACT</name>
<dbReference type="Proteomes" id="UP001500298">
    <property type="component" value="Unassembled WGS sequence"/>
</dbReference>
<feature type="domain" description="Lipid/polyisoprenoid-binding YceI-like" evidence="1">
    <location>
        <begin position="28"/>
        <end position="177"/>
    </location>
</feature>
<evidence type="ECO:0000313" key="2">
    <source>
        <dbReference type="EMBL" id="GAA4852109.1"/>
    </source>
</evidence>
<protein>
    <recommendedName>
        <fullName evidence="1">Lipid/polyisoprenoid-binding YceI-like domain-containing protein</fullName>
    </recommendedName>
</protein>
<keyword evidence="3" id="KW-1185">Reference proteome</keyword>
<sequence>MTLFTVSIFIAGNLYAQNSKDLSGTGMVKILGTSTLHDWEAESKDIKITGTATTGEGGEVTAIENMRVVVPVKTLKSGKGGLDSNMYDALKEPKNPEIIFEVTESTPLDGSSVEVSGNLTIAGVTKPVKLTAQKSGSTYKGSMKTKMTNFGIDPPKALMGTVKSGDEITLEYEATLK</sequence>
<gene>
    <name evidence="2" type="ORF">GCM10023331_40780</name>
</gene>
<comment type="caution">
    <text evidence="2">The sequence shown here is derived from an EMBL/GenBank/DDBJ whole genome shotgun (WGS) entry which is preliminary data.</text>
</comment>
<proteinExistence type="predicted"/>
<accession>A0ABP9DSM0</accession>